<dbReference type="PROSITE" id="PS51161">
    <property type="entry name" value="ATP_CONE"/>
    <property type="match status" value="1"/>
</dbReference>
<comment type="function">
    <text evidence="7">Negatively regulates transcription of bacterial ribonucleotide reductase nrd genes and operons by binding to NrdR-boxes.</text>
</comment>
<evidence type="ECO:0000256" key="3">
    <source>
        <dbReference type="ARBA" id="ARBA00022840"/>
    </source>
</evidence>
<sequence length="155" mass="18152">MRCPKCKASETRVIETRTADEGRIVRRRRECPQCSSRFTTYERVEEKKVIWISKKDGRREAFDREKIFRGVRKACEKRPISLEKMEEVVCKVEDRLLAAGAGEIPSSRIGELVMEELAELDKVAYVRFASVYREFSDLASFQKEISDILERKRNI</sequence>
<evidence type="ECO:0000256" key="4">
    <source>
        <dbReference type="ARBA" id="ARBA00023015"/>
    </source>
</evidence>
<dbReference type="InterPro" id="IPR055173">
    <property type="entry name" value="NrdR-like_N"/>
</dbReference>
<gene>
    <name evidence="7 9" type="primary">nrdR</name>
    <name evidence="9" type="ORF">L2W38_02645</name>
</gene>
<evidence type="ECO:0000256" key="6">
    <source>
        <dbReference type="ARBA" id="ARBA00023163"/>
    </source>
</evidence>
<dbReference type="EMBL" id="JAKGUD010000002">
    <property type="protein sequence ID" value="MCF4141716.1"/>
    <property type="molecule type" value="Genomic_DNA"/>
</dbReference>
<feature type="domain" description="ATP-cone" evidence="8">
    <location>
        <begin position="50"/>
        <end position="140"/>
    </location>
</feature>
<keyword evidence="5 7" id="KW-0238">DNA-binding</keyword>
<keyword evidence="10" id="KW-1185">Reference proteome</keyword>
<reference evidence="9 10" key="1">
    <citation type="submission" date="2022-01" db="EMBL/GenBank/DDBJ databases">
        <title>Dethiosulfovibrio faecalis sp. nov., a novel proteolytic, non-sulfur-reducing bacterium isolated from a marine aquaculture solid waste bioreactor.</title>
        <authorList>
            <person name="Grabowski S."/>
            <person name="Apolinario E."/>
            <person name="Schneider N."/>
            <person name="Marshall C.W."/>
            <person name="Sowers K.R."/>
        </authorList>
    </citation>
    <scope>NUCLEOTIDE SEQUENCE [LARGE SCALE GENOMIC DNA]</scope>
    <source>
        <strain evidence="9 10">DSM 12537</strain>
    </source>
</reference>
<keyword evidence="2 7" id="KW-0547">Nucleotide-binding</keyword>
<evidence type="ECO:0000259" key="8">
    <source>
        <dbReference type="PROSITE" id="PS51161"/>
    </source>
</evidence>
<evidence type="ECO:0000313" key="10">
    <source>
        <dbReference type="Proteomes" id="UP001200430"/>
    </source>
</evidence>
<dbReference type="Pfam" id="PF22811">
    <property type="entry name" value="Zn_ribbon_NrdR"/>
    <property type="match status" value="1"/>
</dbReference>
<dbReference type="PANTHER" id="PTHR30455">
    <property type="entry name" value="TRANSCRIPTIONAL REPRESSOR NRDR"/>
    <property type="match status" value="1"/>
</dbReference>
<dbReference type="HAMAP" id="MF_00440">
    <property type="entry name" value="NrdR"/>
    <property type="match status" value="1"/>
</dbReference>
<keyword evidence="3 7" id="KW-0067">ATP-binding</keyword>
<evidence type="ECO:0000256" key="7">
    <source>
        <dbReference type="HAMAP-Rule" id="MF_00440"/>
    </source>
</evidence>
<dbReference type="Proteomes" id="UP001200430">
    <property type="component" value="Unassembled WGS sequence"/>
</dbReference>
<proteinExistence type="inferred from homology"/>
<keyword evidence="1 7" id="KW-0678">Repressor</keyword>
<organism evidence="9 10">
    <name type="scientific">Dethiosulfovibrio marinus</name>
    <dbReference type="NCBI Taxonomy" id="133532"/>
    <lineage>
        <taxon>Bacteria</taxon>
        <taxon>Thermotogati</taxon>
        <taxon>Synergistota</taxon>
        <taxon>Synergistia</taxon>
        <taxon>Synergistales</taxon>
        <taxon>Dethiosulfovibrionaceae</taxon>
        <taxon>Dethiosulfovibrio</taxon>
    </lineage>
</organism>
<dbReference type="NCBIfam" id="TIGR00244">
    <property type="entry name" value="transcriptional regulator NrdR"/>
    <property type="match status" value="1"/>
</dbReference>
<keyword evidence="7" id="KW-0863">Zinc-finger</keyword>
<evidence type="ECO:0000256" key="2">
    <source>
        <dbReference type="ARBA" id="ARBA00022741"/>
    </source>
</evidence>
<dbReference type="InterPro" id="IPR003796">
    <property type="entry name" value="RNR_NrdR-like"/>
</dbReference>
<protein>
    <recommendedName>
        <fullName evidence="7">Transcriptional repressor NrdR</fullName>
    </recommendedName>
</protein>
<dbReference type="RefSeq" id="WP_005658778.1">
    <property type="nucleotide sequence ID" value="NZ_JAKGUD010000002.1"/>
</dbReference>
<dbReference type="Pfam" id="PF03477">
    <property type="entry name" value="ATP-cone"/>
    <property type="match status" value="1"/>
</dbReference>
<dbReference type="PANTHER" id="PTHR30455:SF2">
    <property type="entry name" value="TRANSCRIPTIONAL REPRESSOR NRDR"/>
    <property type="match status" value="1"/>
</dbReference>
<keyword evidence="4 7" id="KW-0805">Transcription regulation</keyword>
<accession>A0ABS9EMF0</accession>
<dbReference type="InterPro" id="IPR005144">
    <property type="entry name" value="ATP-cone_dom"/>
</dbReference>
<keyword evidence="7" id="KW-0862">Zinc</keyword>
<evidence type="ECO:0000256" key="5">
    <source>
        <dbReference type="ARBA" id="ARBA00023125"/>
    </source>
</evidence>
<feature type="zinc finger region" evidence="7">
    <location>
        <begin position="3"/>
        <end position="34"/>
    </location>
</feature>
<keyword evidence="6 7" id="KW-0804">Transcription</keyword>
<name>A0ABS9EMF0_9BACT</name>
<evidence type="ECO:0000313" key="9">
    <source>
        <dbReference type="EMBL" id="MCF4141716.1"/>
    </source>
</evidence>
<comment type="caution">
    <text evidence="9">The sequence shown here is derived from an EMBL/GenBank/DDBJ whole genome shotgun (WGS) entry which is preliminary data.</text>
</comment>
<comment type="cofactor">
    <cofactor evidence="7">
        <name>Zn(2+)</name>
        <dbReference type="ChEBI" id="CHEBI:29105"/>
    </cofactor>
    <text evidence="7">Binds 1 zinc ion.</text>
</comment>
<keyword evidence="7" id="KW-0479">Metal-binding</keyword>
<evidence type="ECO:0000256" key="1">
    <source>
        <dbReference type="ARBA" id="ARBA00022491"/>
    </source>
</evidence>
<comment type="similarity">
    <text evidence="7">Belongs to the NrdR family.</text>
</comment>